<dbReference type="PANTHER" id="PTHR10853">
    <property type="entry name" value="PELOTA"/>
    <property type="match status" value="1"/>
</dbReference>
<dbReference type="GO" id="GO:0046872">
    <property type="term" value="F:metal ion binding"/>
    <property type="evidence" value="ECO:0007669"/>
    <property type="project" value="UniProtKB-KW"/>
</dbReference>
<keyword evidence="5" id="KW-0479">Metal-binding</keyword>
<evidence type="ECO:0000256" key="5">
    <source>
        <dbReference type="ARBA" id="ARBA00022723"/>
    </source>
</evidence>
<sequence length="227" mass="25661">MTIIRAKIDQTVPRKRKGNASQHDKGMSRFFDAVAQALLRHVNFDVVKCVLIASPGFVRDQFMTHLLTYAQKQGTKVIVDNRSKFMLTHSSSGFKHSLKEVLMDPAVAARLADTKAQSEVKTLEQFYEMLANDPARAYYGIDHVEKANRQMAIETLMLSDNLFRSSDVQERRRYVRLVESVRGQGGQVRIFSSLHISGEQLAQLTGVAAILRFPMPEIEDDMSEAED</sequence>
<dbReference type="SUPFAM" id="SSF53137">
    <property type="entry name" value="Translational machinery components"/>
    <property type="match status" value="1"/>
</dbReference>
<dbReference type="Proteomes" id="UP000887566">
    <property type="component" value="Unplaced"/>
</dbReference>
<evidence type="ECO:0000256" key="2">
    <source>
        <dbReference type="ARBA" id="ARBA00004496"/>
    </source>
</evidence>
<dbReference type="FunFam" id="3.30.1330.30:FF:000008">
    <property type="entry name" value="Protein pelota homolog"/>
    <property type="match status" value="1"/>
</dbReference>
<evidence type="ECO:0000259" key="6">
    <source>
        <dbReference type="Pfam" id="PF03464"/>
    </source>
</evidence>
<dbReference type="Pfam" id="PF03465">
    <property type="entry name" value="eRF1_3"/>
    <property type="match status" value="1"/>
</dbReference>
<evidence type="ECO:0000259" key="7">
    <source>
        <dbReference type="Pfam" id="PF03465"/>
    </source>
</evidence>
<dbReference type="GO" id="GO:0071025">
    <property type="term" value="P:RNA surveillance"/>
    <property type="evidence" value="ECO:0007669"/>
    <property type="project" value="InterPro"/>
</dbReference>
<protein>
    <submittedName>
        <fullName evidence="9">Protein pelota homolog</fullName>
    </submittedName>
</protein>
<dbReference type="GO" id="GO:0070966">
    <property type="term" value="P:nuclear-transcribed mRNA catabolic process, no-go decay"/>
    <property type="evidence" value="ECO:0007669"/>
    <property type="project" value="InterPro"/>
</dbReference>
<dbReference type="PANTHER" id="PTHR10853:SF0">
    <property type="entry name" value="PROTEIN PELOTA HOMOLOG"/>
    <property type="match status" value="1"/>
</dbReference>
<comment type="cofactor">
    <cofactor evidence="1">
        <name>a divalent metal cation</name>
        <dbReference type="ChEBI" id="CHEBI:60240"/>
    </cofactor>
</comment>
<dbReference type="SUPFAM" id="SSF55315">
    <property type="entry name" value="L30e-like"/>
    <property type="match status" value="1"/>
</dbReference>
<dbReference type="Gene3D" id="3.30.1330.30">
    <property type="match status" value="1"/>
</dbReference>
<keyword evidence="4" id="KW-0963">Cytoplasm</keyword>
<dbReference type="Gene3D" id="3.30.420.60">
    <property type="entry name" value="eRF1 domain 2"/>
    <property type="match status" value="1"/>
</dbReference>
<comment type="subcellular location">
    <subcellularLocation>
        <location evidence="2">Cytoplasm</location>
    </subcellularLocation>
</comment>
<comment type="similarity">
    <text evidence="3">Belongs to the eukaryotic release factor 1 family. Pelota subfamily.</text>
</comment>
<keyword evidence="8" id="KW-1185">Reference proteome</keyword>
<dbReference type="InterPro" id="IPR004405">
    <property type="entry name" value="TF_pelota"/>
</dbReference>
<dbReference type="WBParaSite" id="PSAMB.scaffold246size61639.g4132.t1">
    <property type="protein sequence ID" value="PSAMB.scaffold246size61639.g4132.t1"/>
    <property type="gene ID" value="PSAMB.scaffold246size61639.g4132"/>
</dbReference>
<dbReference type="InterPro" id="IPR005141">
    <property type="entry name" value="eRF1_2"/>
</dbReference>
<dbReference type="GO" id="GO:0032790">
    <property type="term" value="P:ribosome disassembly"/>
    <property type="evidence" value="ECO:0007669"/>
    <property type="project" value="TreeGrafter"/>
</dbReference>
<dbReference type="InterPro" id="IPR042226">
    <property type="entry name" value="eFR1_2_sf"/>
</dbReference>
<evidence type="ECO:0000256" key="4">
    <source>
        <dbReference type="ARBA" id="ARBA00022490"/>
    </source>
</evidence>
<dbReference type="InterPro" id="IPR029064">
    <property type="entry name" value="Ribosomal_eL30-like_sf"/>
</dbReference>
<dbReference type="GO" id="GO:0005737">
    <property type="term" value="C:cytoplasm"/>
    <property type="evidence" value="ECO:0007669"/>
    <property type="project" value="UniProtKB-SubCell"/>
</dbReference>
<dbReference type="GO" id="GO:0070481">
    <property type="term" value="P:nuclear-transcribed mRNA catabolic process, non-stop decay"/>
    <property type="evidence" value="ECO:0007669"/>
    <property type="project" value="InterPro"/>
</dbReference>
<reference evidence="9" key="1">
    <citation type="submission" date="2022-11" db="UniProtKB">
        <authorList>
            <consortium name="WormBaseParasite"/>
        </authorList>
    </citation>
    <scope>IDENTIFICATION</scope>
</reference>
<name>A0A914VVH4_9BILA</name>
<feature type="domain" description="eRF1" evidence="6">
    <location>
        <begin position="1"/>
        <end position="113"/>
    </location>
</feature>
<accession>A0A914VVH4</accession>
<dbReference type="InterPro" id="IPR005142">
    <property type="entry name" value="eRF1_3"/>
</dbReference>
<evidence type="ECO:0000313" key="8">
    <source>
        <dbReference type="Proteomes" id="UP000887566"/>
    </source>
</evidence>
<proteinExistence type="inferred from homology"/>
<dbReference type="AlphaFoldDB" id="A0A914VVH4"/>
<evidence type="ECO:0000313" key="9">
    <source>
        <dbReference type="WBParaSite" id="PSAMB.scaffold246size61639.g4132.t1"/>
    </source>
</evidence>
<dbReference type="GO" id="GO:0070651">
    <property type="term" value="P:nonfunctional rRNA decay"/>
    <property type="evidence" value="ECO:0007669"/>
    <property type="project" value="TreeGrafter"/>
</dbReference>
<evidence type="ECO:0000256" key="1">
    <source>
        <dbReference type="ARBA" id="ARBA00001968"/>
    </source>
</evidence>
<organism evidence="8 9">
    <name type="scientific">Plectus sambesii</name>
    <dbReference type="NCBI Taxonomy" id="2011161"/>
    <lineage>
        <taxon>Eukaryota</taxon>
        <taxon>Metazoa</taxon>
        <taxon>Ecdysozoa</taxon>
        <taxon>Nematoda</taxon>
        <taxon>Chromadorea</taxon>
        <taxon>Plectida</taxon>
        <taxon>Plectina</taxon>
        <taxon>Plectoidea</taxon>
        <taxon>Plectidae</taxon>
        <taxon>Plectus</taxon>
    </lineage>
</organism>
<feature type="domain" description="eRF1" evidence="7">
    <location>
        <begin position="118"/>
        <end position="215"/>
    </location>
</feature>
<dbReference type="Pfam" id="PF03464">
    <property type="entry name" value="eRF1_2"/>
    <property type="match status" value="1"/>
</dbReference>
<evidence type="ECO:0000256" key="3">
    <source>
        <dbReference type="ARBA" id="ARBA00009504"/>
    </source>
</evidence>